<evidence type="ECO:0000313" key="1">
    <source>
        <dbReference type="EMBL" id="EJD74099.1"/>
    </source>
</evidence>
<name>A0A1S0UET4_LOALO</name>
<dbReference type="CTD" id="31251961"/>
<sequence>MDIAALSEVHLHEDGILNEHGADYTLYWTGKPKPKITFQELASWLKIPPPPNPPPTIQQATSCSLQHVCCQLCKPNLWKKILYRPVPSHPKAEGHFEDNMDASSIQALASIDYVLVPQRNVYNVRHTGVISSTNVKHATALYDVNSISALNSSMREMEFQEEGSKLTIFKYLQ</sequence>
<gene>
    <name evidence="1" type="ORF">LOAG_18537</name>
</gene>
<reference evidence="1" key="1">
    <citation type="submission" date="2012-04" db="EMBL/GenBank/DDBJ databases">
        <title>The Genome Sequence of Loa loa.</title>
        <authorList>
            <consortium name="The Broad Institute Genome Sequencing Platform"/>
            <consortium name="Broad Institute Genome Sequencing Center for Infectious Disease"/>
            <person name="Nutman T.B."/>
            <person name="Fink D.L."/>
            <person name="Russ C."/>
            <person name="Young S."/>
            <person name="Zeng Q."/>
            <person name="Gargeya S."/>
            <person name="Alvarado L."/>
            <person name="Berlin A."/>
            <person name="Chapman S.B."/>
            <person name="Chen Z."/>
            <person name="Freedman E."/>
            <person name="Gellesch M."/>
            <person name="Goldberg J."/>
            <person name="Griggs A."/>
            <person name="Gujja S."/>
            <person name="Heilman E.R."/>
            <person name="Heiman D."/>
            <person name="Howarth C."/>
            <person name="Mehta T."/>
            <person name="Neiman D."/>
            <person name="Pearson M."/>
            <person name="Roberts A."/>
            <person name="Saif S."/>
            <person name="Shea T."/>
            <person name="Shenoy N."/>
            <person name="Sisk P."/>
            <person name="Stolte C."/>
            <person name="Sykes S."/>
            <person name="White J."/>
            <person name="Yandava C."/>
            <person name="Haas B."/>
            <person name="Henn M.R."/>
            <person name="Nusbaum C."/>
            <person name="Birren B."/>
        </authorList>
    </citation>
    <scope>NUCLEOTIDE SEQUENCE [LARGE SCALE GENOMIC DNA]</scope>
</reference>
<dbReference type="RefSeq" id="XP_020305038.1">
    <property type="nucleotide sequence ID" value="XM_020451200.1"/>
</dbReference>
<protein>
    <submittedName>
        <fullName evidence="1">Uncharacterized protein</fullName>
    </submittedName>
</protein>
<dbReference type="InParanoid" id="A0A1S0UET4"/>
<proteinExistence type="predicted"/>
<dbReference type="GeneID" id="31251961"/>
<accession>A0A1S0UET4</accession>
<dbReference type="KEGG" id="loa:LOAG_18537"/>
<organism evidence="1">
    <name type="scientific">Loa loa</name>
    <name type="common">Eye worm</name>
    <name type="synonym">Filaria loa</name>
    <dbReference type="NCBI Taxonomy" id="7209"/>
    <lineage>
        <taxon>Eukaryota</taxon>
        <taxon>Metazoa</taxon>
        <taxon>Ecdysozoa</taxon>
        <taxon>Nematoda</taxon>
        <taxon>Chromadorea</taxon>
        <taxon>Rhabditida</taxon>
        <taxon>Spirurina</taxon>
        <taxon>Spiruromorpha</taxon>
        <taxon>Filarioidea</taxon>
        <taxon>Onchocercidae</taxon>
        <taxon>Loa</taxon>
    </lineage>
</organism>
<dbReference type="EMBL" id="JH712417">
    <property type="protein sequence ID" value="EJD74099.1"/>
    <property type="molecule type" value="Genomic_DNA"/>
</dbReference>
<dbReference type="AlphaFoldDB" id="A0A1S0UET4"/>